<proteinExistence type="predicted"/>
<dbReference type="PANTHER" id="PTHR40861:SF1">
    <property type="entry name" value="PHOSPHATIDATE PHOSPHATASE APP1 CATALYTIC DOMAIN-CONTAINING PROTEIN"/>
    <property type="match status" value="1"/>
</dbReference>
<keyword evidence="3" id="KW-1185">Reference proteome</keyword>
<comment type="caution">
    <text evidence="2">The sequence shown here is derived from an EMBL/GenBank/DDBJ whole genome shotgun (WGS) entry which is preliminary data.</text>
</comment>
<dbReference type="GO" id="GO:0008195">
    <property type="term" value="F:phosphatidate phosphatase activity"/>
    <property type="evidence" value="ECO:0007669"/>
    <property type="project" value="InterPro"/>
</dbReference>
<organism evidence="2 3">
    <name type="scientific">Hyaloperonospora brassicae</name>
    <name type="common">Brassica downy mildew</name>
    <name type="synonym">Peronospora brassicae</name>
    <dbReference type="NCBI Taxonomy" id="162125"/>
    <lineage>
        <taxon>Eukaryota</taxon>
        <taxon>Sar</taxon>
        <taxon>Stramenopiles</taxon>
        <taxon>Oomycota</taxon>
        <taxon>Peronosporomycetes</taxon>
        <taxon>Peronosporales</taxon>
        <taxon>Peronosporaceae</taxon>
        <taxon>Hyaloperonospora</taxon>
    </lineage>
</organism>
<dbReference type="Proteomes" id="UP001162031">
    <property type="component" value="Unassembled WGS sequence"/>
</dbReference>
<protein>
    <recommendedName>
        <fullName evidence="1">Phosphatidate phosphatase APP1 catalytic domain-containing protein</fullName>
    </recommendedName>
</protein>
<dbReference type="PANTHER" id="PTHR40861">
    <property type="entry name" value="DUF2183 DOMAIN-CONTAINING PROTEIN"/>
    <property type="match status" value="1"/>
</dbReference>
<dbReference type="EMBL" id="CANTFL010001443">
    <property type="protein sequence ID" value="CAI5740016.1"/>
    <property type="molecule type" value="Genomic_DNA"/>
</dbReference>
<feature type="domain" description="Phosphatidate phosphatase APP1 catalytic" evidence="1">
    <location>
        <begin position="294"/>
        <end position="442"/>
    </location>
</feature>
<evidence type="ECO:0000259" key="1">
    <source>
        <dbReference type="Pfam" id="PF09949"/>
    </source>
</evidence>
<dbReference type="InterPro" id="IPR019236">
    <property type="entry name" value="APP1_cat"/>
</dbReference>
<name>A0AAV0UXA6_HYABA</name>
<evidence type="ECO:0000313" key="3">
    <source>
        <dbReference type="Proteomes" id="UP001162031"/>
    </source>
</evidence>
<reference evidence="2" key="1">
    <citation type="submission" date="2022-12" db="EMBL/GenBank/DDBJ databases">
        <authorList>
            <person name="Webb A."/>
        </authorList>
    </citation>
    <scope>NUCLEOTIDE SEQUENCE</scope>
    <source>
        <strain evidence="2">Hp1</strain>
    </source>
</reference>
<dbReference type="Pfam" id="PF09949">
    <property type="entry name" value="APP1_cat"/>
    <property type="match status" value="1"/>
</dbReference>
<sequence length="580" mass="64143">MHLRRRLPAPVLPHRRRPAPRYDVSHVPAMHCYRTHSFLDTRRDTSTWALAAGGLQQKWKGLKQRTAWRYKALKDDATAIVFSDEMQKEVRLKPRNRRLDDPLACHNVLAAASTSSLNGMLGATSPEVSNQFCRTMVGFMLYSCTPSGRAKVLDVLTTQRLDEITIANRALVIRAIQRCLSLPLIRDKSALRSAAKNVICGTFGVELSALKEQIHLNEEAFIDPAGHIQFGTDMAAAGEGSARHRTSAHEEPPHSGDLIQLIFGNKNITEVVAMMQHIAVESLKVKEQQPHLVKVVSDIDDTLFPGWLDKRYPLHIPYPGVSELYARLSRGLAHDAKGDSLHPSITFLTARPRGWLSVGRYLTLQHLKKLGVPNVTVLNGSVKGLVSNEKIAGLKMDNFSRFAALFPEFKFVFFGDSGQGDALLASRLLKECAEQVLGAFIHDVNPLFARTGDGGVKRVYAAEGVEFFETFAGAALGAYKKGLISAKDVVAVADASTKELDDVLFVGPEAAATKAERRRDLQQDIDLIDTYLHGKFISRFLFNGSRGSASAYAASMDDNELERRCSHCYPHHTTVNVVRI</sequence>
<evidence type="ECO:0000313" key="2">
    <source>
        <dbReference type="EMBL" id="CAI5740016.1"/>
    </source>
</evidence>
<gene>
    <name evidence="2" type="ORF">HBR001_LOCUS8019</name>
</gene>
<accession>A0AAV0UXA6</accession>
<dbReference type="AlphaFoldDB" id="A0AAV0UXA6"/>